<dbReference type="EMBL" id="QPMK01000016">
    <property type="protein sequence ID" value="RDD65017.1"/>
    <property type="molecule type" value="Genomic_DNA"/>
</dbReference>
<reference evidence="1 2" key="1">
    <citation type="submission" date="2018-07" db="EMBL/GenBank/DDBJ databases">
        <title>Thalassococcus profundi sp. nov., a marine bacterium isolated from deep seawater of Okinawa Trough.</title>
        <authorList>
            <person name="Yu M."/>
        </authorList>
    </citation>
    <scope>NUCLEOTIDE SEQUENCE [LARGE SCALE GENOMIC DNA]</scope>
    <source>
        <strain evidence="1 2">WRAS1</strain>
    </source>
</reference>
<sequence>MNNASIKSARLERVRKVLSDGKPHSTWEIMRRGKVAAVSACVAELRCLGARIDCQLRIEGPERRRIFYYTMTKGPRQDG</sequence>
<accession>A0A369TLL9</accession>
<dbReference type="RefSeq" id="WP_114512277.1">
    <property type="nucleotide sequence ID" value="NZ_QPMK01000016.1"/>
</dbReference>
<dbReference type="OrthoDB" id="7865808at2"/>
<evidence type="ECO:0000313" key="1">
    <source>
        <dbReference type="EMBL" id="RDD65017.1"/>
    </source>
</evidence>
<name>A0A369TLL9_9RHOB</name>
<comment type="caution">
    <text evidence="1">The sequence shown here is derived from an EMBL/GenBank/DDBJ whole genome shotgun (WGS) entry which is preliminary data.</text>
</comment>
<evidence type="ECO:0000313" key="2">
    <source>
        <dbReference type="Proteomes" id="UP000253977"/>
    </source>
</evidence>
<organism evidence="1 2">
    <name type="scientific">Thalassococcus profundi</name>
    <dbReference type="NCBI Taxonomy" id="2282382"/>
    <lineage>
        <taxon>Bacteria</taxon>
        <taxon>Pseudomonadati</taxon>
        <taxon>Pseudomonadota</taxon>
        <taxon>Alphaproteobacteria</taxon>
        <taxon>Rhodobacterales</taxon>
        <taxon>Roseobacteraceae</taxon>
        <taxon>Thalassococcus</taxon>
    </lineage>
</organism>
<protein>
    <recommendedName>
        <fullName evidence="3">Helix-turn-helix domain-containing protein</fullName>
    </recommendedName>
</protein>
<dbReference type="AlphaFoldDB" id="A0A369TLL9"/>
<dbReference type="Proteomes" id="UP000253977">
    <property type="component" value="Unassembled WGS sequence"/>
</dbReference>
<gene>
    <name evidence="1" type="ORF">DU478_17605</name>
</gene>
<keyword evidence="2" id="KW-1185">Reference proteome</keyword>
<evidence type="ECO:0008006" key="3">
    <source>
        <dbReference type="Google" id="ProtNLM"/>
    </source>
</evidence>
<proteinExistence type="predicted"/>